<evidence type="ECO:0000256" key="7">
    <source>
        <dbReference type="SAM" id="MobiDB-lite"/>
    </source>
</evidence>
<dbReference type="AlphaFoldDB" id="A0A0J7JZF6"/>
<feature type="region of interest" description="Disordered" evidence="7">
    <location>
        <begin position="157"/>
        <end position="182"/>
    </location>
</feature>
<feature type="transmembrane region" description="Helical" evidence="8">
    <location>
        <begin position="106"/>
        <end position="124"/>
    </location>
</feature>
<comment type="subcellular location">
    <subcellularLocation>
        <location evidence="1">Membrane</location>
        <topology evidence="1">Single-pass type I membrane protein</topology>
    </subcellularLocation>
</comment>
<dbReference type="InterPro" id="IPR057598">
    <property type="entry name" value="Fn3_PTPRU"/>
</dbReference>
<dbReference type="STRING" id="67767.A0A0J7JZF6"/>
<keyword evidence="6" id="KW-0325">Glycoprotein</keyword>
<dbReference type="Pfam" id="PF23144">
    <property type="entry name" value="Fn3_PTPRU"/>
    <property type="match status" value="1"/>
</dbReference>
<feature type="compositionally biased region" description="Polar residues" evidence="7">
    <location>
        <begin position="157"/>
        <end position="179"/>
    </location>
</feature>
<evidence type="ECO:0000313" key="11">
    <source>
        <dbReference type="Proteomes" id="UP000036403"/>
    </source>
</evidence>
<evidence type="ECO:0000259" key="9">
    <source>
        <dbReference type="Pfam" id="PF23144"/>
    </source>
</evidence>
<dbReference type="Proteomes" id="UP000036403">
    <property type="component" value="Unassembled WGS sequence"/>
</dbReference>
<reference evidence="10 11" key="1">
    <citation type="submission" date="2015-04" db="EMBL/GenBank/DDBJ databases">
        <title>Lasius niger genome sequencing.</title>
        <authorList>
            <person name="Konorov E.A."/>
            <person name="Nikitin M.A."/>
            <person name="Kirill M.V."/>
            <person name="Chang P."/>
        </authorList>
    </citation>
    <scope>NUCLEOTIDE SEQUENCE [LARGE SCALE GENOMIC DNA]</scope>
    <source>
        <tissue evidence="10">Whole</tissue>
    </source>
</reference>
<accession>A0A0J7JZF6</accession>
<protein>
    <submittedName>
        <fullName evidence="10">Receptor-type tyrosine-protein phosphatase kappa</fullName>
    </submittedName>
</protein>
<evidence type="ECO:0000256" key="4">
    <source>
        <dbReference type="ARBA" id="ARBA00022989"/>
    </source>
</evidence>
<keyword evidence="3" id="KW-0732">Signal</keyword>
<keyword evidence="10" id="KW-0675">Receptor</keyword>
<evidence type="ECO:0000256" key="1">
    <source>
        <dbReference type="ARBA" id="ARBA00004479"/>
    </source>
</evidence>
<evidence type="ECO:0000256" key="2">
    <source>
        <dbReference type="ARBA" id="ARBA00022692"/>
    </source>
</evidence>
<evidence type="ECO:0000256" key="6">
    <source>
        <dbReference type="ARBA" id="ARBA00023180"/>
    </source>
</evidence>
<keyword evidence="2 8" id="KW-0812">Transmembrane</keyword>
<evidence type="ECO:0000256" key="5">
    <source>
        <dbReference type="ARBA" id="ARBA00023136"/>
    </source>
</evidence>
<gene>
    <name evidence="10" type="ORF">RF55_20466</name>
</gene>
<comment type="caution">
    <text evidence="10">The sequence shown here is derived from an EMBL/GenBank/DDBJ whole genome shotgun (WGS) entry which is preliminary data.</text>
</comment>
<name>A0A0J7JZF6_LASNI</name>
<dbReference type="PaxDb" id="67767-A0A0J7JZF6"/>
<organism evidence="10 11">
    <name type="scientific">Lasius niger</name>
    <name type="common">Black garden ant</name>
    <dbReference type="NCBI Taxonomy" id="67767"/>
    <lineage>
        <taxon>Eukaryota</taxon>
        <taxon>Metazoa</taxon>
        <taxon>Ecdysozoa</taxon>
        <taxon>Arthropoda</taxon>
        <taxon>Hexapoda</taxon>
        <taxon>Insecta</taxon>
        <taxon>Pterygota</taxon>
        <taxon>Neoptera</taxon>
        <taxon>Endopterygota</taxon>
        <taxon>Hymenoptera</taxon>
        <taxon>Apocrita</taxon>
        <taxon>Aculeata</taxon>
        <taxon>Formicoidea</taxon>
        <taxon>Formicidae</taxon>
        <taxon>Formicinae</taxon>
        <taxon>Lasius</taxon>
        <taxon>Lasius</taxon>
    </lineage>
</organism>
<evidence type="ECO:0000256" key="3">
    <source>
        <dbReference type="ARBA" id="ARBA00022729"/>
    </source>
</evidence>
<dbReference type="GO" id="GO:0016020">
    <property type="term" value="C:membrane"/>
    <property type="evidence" value="ECO:0007669"/>
    <property type="project" value="UniProtKB-SubCell"/>
</dbReference>
<evidence type="ECO:0000313" key="10">
    <source>
        <dbReference type="EMBL" id="KMQ83276.1"/>
    </source>
</evidence>
<keyword evidence="4 8" id="KW-1133">Transmembrane helix</keyword>
<keyword evidence="11" id="KW-1185">Reference proteome</keyword>
<keyword evidence="5 8" id="KW-0472">Membrane</keyword>
<dbReference type="OrthoDB" id="7669690at2759"/>
<proteinExistence type="predicted"/>
<sequence length="234" mass="26708">MHIIVKGPNPCEQHSKVPKRLRSQANVKMYDIAWQAAEVSTSDFAGKPFTVGDNQIYGGAKNCPLKPEELYEIVIIVTEQSSSNEPIMLTKLIRIGEIPPKHHEAWIIPIILFLVVSGAAFYLYRRKRQKSTKQLMQDEIVLSQNIENYEHKIKSAISNSKQELSTPSDRQSLSRSTTPEVPPIVVEKKDEEMEKEMTSLTKVKDFEDYVRQAIQSGLLDKQYEVRVFGLNFNS</sequence>
<evidence type="ECO:0000256" key="8">
    <source>
        <dbReference type="SAM" id="Phobius"/>
    </source>
</evidence>
<feature type="domain" description="Receptor-type tyrosine-protein phosphatase U-like Fn3" evidence="9">
    <location>
        <begin position="34"/>
        <end position="79"/>
    </location>
</feature>
<dbReference type="EMBL" id="LBMM01020480">
    <property type="protein sequence ID" value="KMQ83276.1"/>
    <property type="molecule type" value="Genomic_DNA"/>
</dbReference>